<protein>
    <submittedName>
        <fullName evidence="1">Uncharacterized protein</fullName>
    </submittedName>
</protein>
<dbReference type="Proteomes" id="UP000054815">
    <property type="component" value="Unassembled WGS sequence"/>
</dbReference>
<dbReference type="AlphaFoldDB" id="A0A0V0Y164"/>
<reference evidence="1 2" key="1">
    <citation type="submission" date="2015-01" db="EMBL/GenBank/DDBJ databases">
        <title>Evolution of Trichinella species and genotypes.</title>
        <authorList>
            <person name="Korhonen P.K."/>
            <person name="Edoardo P."/>
            <person name="Giuseppe L.R."/>
            <person name="Gasser R.B."/>
        </authorList>
    </citation>
    <scope>NUCLEOTIDE SEQUENCE [LARGE SCALE GENOMIC DNA]</scope>
    <source>
        <strain evidence="1">ISS141</strain>
    </source>
</reference>
<dbReference type="EMBL" id="JYDU01000076">
    <property type="protein sequence ID" value="KRX94164.1"/>
    <property type="molecule type" value="Genomic_DNA"/>
</dbReference>
<name>A0A0V0Y164_TRIPS</name>
<organism evidence="1 2">
    <name type="scientific">Trichinella pseudospiralis</name>
    <name type="common">Parasitic roundworm</name>
    <dbReference type="NCBI Taxonomy" id="6337"/>
    <lineage>
        <taxon>Eukaryota</taxon>
        <taxon>Metazoa</taxon>
        <taxon>Ecdysozoa</taxon>
        <taxon>Nematoda</taxon>
        <taxon>Enoplea</taxon>
        <taxon>Dorylaimia</taxon>
        <taxon>Trichinellida</taxon>
        <taxon>Trichinellidae</taxon>
        <taxon>Trichinella</taxon>
    </lineage>
</organism>
<gene>
    <name evidence="1" type="ORF">T4E_4491</name>
</gene>
<proteinExistence type="predicted"/>
<sequence>MVGNWRSRQELRYRNWLQTEVRRPLDTTDTFDGKKPFENWIVHFLTVQTLLRLQYKENLGLQLEGTASK</sequence>
<evidence type="ECO:0000313" key="2">
    <source>
        <dbReference type="Proteomes" id="UP000054815"/>
    </source>
</evidence>
<accession>A0A0V0Y164</accession>
<comment type="caution">
    <text evidence="1">The sequence shown here is derived from an EMBL/GenBank/DDBJ whole genome shotgun (WGS) entry which is preliminary data.</text>
</comment>
<evidence type="ECO:0000313" key="1">
    <source>
        <dbReference type="EMBL" id="KRX94164.1"/>
    </source>
</evidence>